<evidence type="ECO:0008006" key="3">
    <source>
        <dbReference type="Google" id="ProtNLM"/>
    </source>
</evidence>
<sequence>MGVTRDCGTLDTLNACHKLEHLLIIMPAFLDEIELPEDYLMHYDFQGNGYLMSAIHRFIDPLQKLKTVVIRNTSGDYQTWQPESFEMHRFFHGAELGIELMILLRGITISQFTTCDFQ</sequence>
<proteinExistence type="predicted"/>
<accession>A0A5J4ZQ79</accession>
<evidence type="ECO:0000313" key="2">
    <source>
        <dbReference type="Proteomes" id="UP000325577"/>
    </source>
</evidence>
<dbReference type="AlphaFoldDB" id="A0A5J4ZQ79"/>
<evidence type="ECO:0000313" key="1">
    <source>
        <dbReference type="EMBL" id="KAA8520034.1"/>
    </source>
</evidence>
<gene>
    <name evidence="1" type="ORF">F0562_014292</name>
</gene>
<keyword evidence="2" id="KW-1185">Reference proteome</keyword>
<dbReference type="EMBL" id="CM018049">
    <property type="protein sequence ID" value="KAA8520034.1"/>
    <property type="molecule type" value="Genomic_DNA"/>
</dbReference>
<dbReference type="OrthoDB" id="594804at2759"/>
<reference evidence="1 2" key="1">
    <citation type="submission" date="2019-09" db="EMBL/GenBank/DDBJ databases">
        <title>A chromosome-level genome assembly of the Chinese tupelo Nyssa sinensis.</title>
        <authorList>
            <person name="Yang X."/>
            <person name="Kang M."/>
            <person name="Yang Y."/>
            <person name="Xiong H."/>
            <person name="Wang M."/>
            <person name="Zhang Z."/>
            <person name="Wang Z."/>
            <person name="Wu H."/>
            <person name="Ma T."/>
            <person name="Liu J."/>
            <person name="Xi Z."/>
        </authorList>
    </citation>
    <scope>NUCLEOTIDE SEQUENCE [LARGE SCALE GENOMIC DNA]</scope>
    <source>
        <strain evidence="1">J267</strain>
        <tissue evidence="1">Leaf</tissue>
    </source>
</reference>
<organism evidence="1 2">
    <name type="scientific">Nyssa sinensis</name>
    <dbReference type="NCBI Taxonomy" id="561372"/>
    <lineage>
        <taxon>Eukaryota</taxon>
        <taxon>Viridiplantae</taxon>
        <taxon>Streptophyta</taxon>
        <taxon>Embryophyta</taxon>
        <taxon>Tracheophyta</taxon>
        <taxon>Spermatophyta</taxon>
        <taxon>Magnoliopsida</taxon>
        <taxon>eudicotyledons</taxon>
        <taxon>Gunneridae</taxon>
        <taxon>Pentapetalae</taxon>
        <taxon>asterids</taxon>
        <taxon>Cornales</taxon>
        <taxon>Nyssaceae</taxon>
        <taxon>Nyssa</taxon>
    </lineage>
</organism>
<dbReference type="Proteomes" id="UP000325577">
    <property type="component" value="Linkage Group LG6"/>
</dbReference>
<protein>
    <recommendedName>
        <fullName evidence="3">FBD domain-containing protein</fullName>
    </recommendedName>
</protein>
<name>A0A5J4ZQ79_9ASTE</name>